<dbReference type="PROSITE" id="PS00741">
    <property type="entry name" value="DH_1"/>
    <property type="match status" value="1"/>
</dbReference>
<dbReference type="InterPro" id="IPR036028">
    <property type="entry name" value="SH3-like_dom_sf"/>
</dbReference>
<dbReference type="Pfam" id="PF00621">
    <property type="entry name" value="RhoGEF"/>
    <property type="match status" value="1"/>
</dbReference>
<dbReference type="CDD" id="cd00160">
    <property type="entry name" value="RhoGEF"/>
    <property type="match status" value="1"/>
</dbReference>
<dbReference type="InterPro" id="IPR035532">
    <property type="entry name" value="DBS_SH3"/>
</dbReference>
<dbReference type="InterPro" id="IPR001331">
    <property type="entry name" value="GDS_CDC24_CS"/>
</dbReference>
<proteinExistence type="inferred from homology"/>
<dbReference type="InterPro" id="IPR000219">
    <property type="entry name" value="DH_dom"/>
</dbReference>
<feature type="region of interest" description="Disordered" evidence="5">
    <location>
        <begin position="1008"/>
        <end position="1035"/>
    </location>
</feature>
<dbReference type="Proteomes" id="UP000694700">
    <property type="component" value="Unplaced"/>
</dbReference>
<dbReference type="SMART" id="SM00326">
    <property type="entry name" value="SH3"/>
    <property type="match status" value="1"/>
</dbReference>
<dbReference type="SUPFAM" id="SSF52087">
    <property type="entry name" value="CRAL/TRIO domain"/>
    <property type="match status" value="1"/>
</dbReference>
<dbReference type="SUPFAM" id="SSF50044">
    <property type="entry name" value="SH3-domain"/>
    <property type="match status" value="1"/>
</dbReference>
<feature type="region of interest" description="Disordered" evidence="5">
    <location>
        <begin position="973"/>
        <end position="995"/>
    </location>
</feature>
<evidence type="ECO:0000313" key="9">
    <source>
        <dbReference type="Ensembl" id="ENSCCRP00015044846.1"/>
    </source>
</evidence>
<dbReference type="SMART" id="SM00325">
    <property type="entry name" value="RhoGEF"/>
    <property type="match status" value="1"/>
</dbReference>
<dbReference type="PROSITE" id="PS50010">
    <property type="entry name" value="DH_2"/>
    <property type="match status" value="1"/>
</dbReference>
<dbReference type="Pfam" id="PF07653">
    <property type="entry name" value="SH3_2"/>
    <property type="match status" value="1"/>
</dbReference>
<feature type="region of interest" description="Disordered" evidence="5">
    <location>
        <begin position="1100"/>
        <end position="1133"/>
    </location>
</feature>
<dbReference type="SUPFAM" id="SSF48065">
    <property type="entry name" value="DBL homology domain (DH-domain)"/>
    <property type="match status" value="1"/>
</dbReference>
<dbReference type="InterPro" id="IPR035899">
    <property type="entry name" value="DBL_dom_sf"/>
</dbReference>
<dbReference type="Gene3D" id="2.30.29.30">
    <property type="entry name" value="Pleckstrin-homology domain (PH domain)/Phosphotyrosine-binding domain (PTB)"/>
    <property type="match status" value="1"/>
</dbReference>
<feature type="region of interest" description="Disordered" evidence="5">
    <location>
        <begin position="867"/>
        <end position="909"/>
    </location>
</feature>
<comment type="similarity">
    <text evidence="3">Belongs to the MCF2 family.</text>
</comment>
<accession>A0A8C1V599</accession>
<evidence type="ECO:0000256" key="5">
    <source>
        <dbReference type="SAM" id="MobiDB-lite"/>
    </source>
</evidence>
<reference evidence="9" key="1">
    <citation type="submission" date="2025-08" db="UniProtKB">
        <authorList>
            <consortium name="Ensembl"/>
        </authorList>
    </citation>
    <scope>IDENTIFICATION</scope>
</reference>
<dbReference type="Gene3D" id="1.20.900.10">
    <property type="entry name" value="Dbl homology (DH) domain"/>
    <property type="match status" value="1"/>
</dbReference>
<evidence type="ECO:0000259" key="8">
    <source>
        <dbReference type="PROSITE" id="PS50191"/>
    </source>
</evidence>
<evidence type="ECO:0000313" key="10">
    <source>
        <dbReference type="Proteomes" id="UP000694700"/>
    </source>
</evidence>
<dbReference type="PANTHER" id="PTHR22826:SF115">
    <property type="entry name" value="GUANINE NUCLEOTIDE EXCHANGE FACTOR DBS"/>
    <property type="match status" value="1"/>
</dbReference>
<dbReference type="Ensembl" id="ENSCCRT00015046359.1">
    <property type="protein sequence ID" value="ENSCCRP00015044846.1"/>
    <property type="gene ID" value="ENSCCRG00015018609.1"/>
</dbReference>
<dbReference type="GO" id="GO:0005085">
    <property type="term" value="F:guanyl-nucleotide exchange factor activity"/>
    <property type="evidence" value="ECO:0007669"/>
    <property type="project" value="UniProtKB-KW"/>
</dbReference>
<dbReference type="SUPFAM" id="SSF50729">
    <property type="entry name" value="PH domain-like"/>
    <property type="match status" value="1"/>
</dbReference>
<dbReference type="Pfam" id="PF23289">
    <property type="entry name" value="Spectrin_5"/>
    <property type="match status" value="1"/>
</dbReference>
<evidence type="ECO:0000256" key="2">
    <source>
        <dbReference type="ARBA" id="ARBA00022658"/>
    </source>
</evidence>
<dbReference type="InterPro" id="IPR001452">
    <property type="entry name" value="SH3_domain"/>
</dbReference>
<dbReference type="InterPro" id="IPR036865">
    <property type="entry name" value="CRAL-TRIO_dom_sf"/>
</dbReference>
<organism evidence="9 10">
    <name type="scientific">Cyprinus carpio</name>
    <name type="common">Common carp</name>
    <dbReference type="NCBI Taxonomy" id="7962"/>
    <lineage>
        <taxon>Eukaryota</taxon>
        <taxon>Metazoa</taxon>
        <taxon>Chordata</taxon>
        <taxon>Craniata</taxon>
        <taxon>Vertebrata</taxon>
        <taxon>Euteleostomi</taxon>
        <taxon>Actinopterygii</taxon>
        <taxon>Neopterygii</taxon>
        <taxon>Teleostei</taxon>
        <taxon>Ostariophysi</taxon>
        <taxon>Cypriniformes</taxon>
        <taxon>Cyprinidae</taxon>
        <taxon>Cyprininae</taxon>
        <taxon>Cyprinus</taxon>
    </lineage>
</organism>
<dbReference type="InterPro" id="IPR056466">
    <property type="entry name" value="Spectrin_DBS"/>
</dbReference>
<evidence type="ECO:0000256" key="3">
    <source>
        <dbReference type="ARBA" id="ARBA00049987"/>
    </source>
</evidence>
<feature type="domain" description="CRAL-TRIO" evidence="8">
    <location>
        <begin position="92"/>
        <end position="222"/>
    </location>
</feature>
<evidence type="ECO:0000259" key="6">
    <source>
        <dbReference type="PROSITE" id="PS50002"/>
    </source>
</evidence>
<keyword evidence="2" id="KW-0344">Guanine-nucleotide releasing factor</keyword>
<protein>
    <submittedName>
        <fullName evidence="9">Mcf.2 cell line derived transforming sequence-like a</fullName>
    </submittedName>
</protein>
<dbReference type="Pfam" id="PF13716">
    <property type="entry name" value="CRAL_TRIO_2"/>
    <property type="match status" value="1"/>
</dbReference>
<name>A0A8C1V599_CYPCA</name>
<dbReference type="GO" id="GO:0005737">
    <property type="term" value="C:cytoplasm"/>
    <property type="evidence" value="ECO:0007669"/>
    <property type="project" value="TreeGrafter"/>
</dbReference>
<dbReference type="GO" id="GO:0035556">
    <property type="term" value="P:intracellular signal transduction"/>
    <property type="evidence" value="ECO:0007669"/>
    <property type="project" value="InterPro"/>
</dbReference>
<feature type="region of interest" description="Disordered" evidence="5">
    <location>
        <begin position="559"/>
        <end position="584"/>
    </location>
</feature>
<dbReference type="PROSITE" id="PS50002">
    <property type="entry name" value="SH3"/>
    <property type="match status" value="1"/>
</dbReference>
<evidence type="ECO:0000256" key="1">
    <source>
        <dbReference type="ARBA" id="ARBA00022443"/>
    </source>
</evidence>
<dbReference type="AlphaFoldDB" id="A0A8C1V599"/>
<dbReference type="SUPFAM" id="SSF46966">
    <property type="entry name" value="Spectrin repeat"/>
    <property type="match status" value="2"/>
</dbReference>
<dbReference type="Gene3D" id="2.30.30.40">
    <property type="entry name" value="SH3 Domains"/>
    <property type="match status" value="1"/>
</dbReference>
<dbReference type="InterPro" id="IPR011993">
    <property type="entry name" value="PH-like_dom_sf"/>
</dbReference>
<dbReference type="SMART" id="SM00516">
    <property type="entry name" value="SEC14"/>
    <property type="match status" value="1"/>
</dbReference>
<sequence length="1133" mass="128105">MSLHEFLREGQDAPQRILSRLTQLLYNLSATVLQGVPFSPFTTYNRKSSWKDWNDEIMQQESSPLCAADISLDLRKQFAFLSGGRGQNGSPIIIFPEYPTFGELEEQEFHNVLTYLTSVPSLSSTGVGFILVIDRRQDRWASVKGTLLRIAGSFPGNLQLVLVLRPTALFQRTISDIFFKLNKDEFKMKVPVIMLSSVTELHSYIDRTQLTQELGGTQEYCHEKWISHRTAIEGFALMVKKTAQILQSFGTELAETELPNDVEATSNLLIVHTEKKDKMKEDLRIALCQGSRLLESINEPLVKDPDYTMNQDELENLATVQRLLGQLDETETAFDDFWDKHQTKLEQCLQLRHFEQNFREVRAHLDMVYDRVSGFSEVGISPAHIEHILKELTNYEDRAYEVLDQALALACDADQLIEASHYAVDSILPKCSELRAVCEEISGVLEAKKTHLLKAMDLHQCLEKATKWCEDGIYLLASQPVDKCQSQDGAESALQEIERYLETANQHKLTDLSGIWRDYESVLTQDFRDQVDKVFQKQLSMQEMFEKRRFSLKKLAAKQTRPVQPVAPRPEAIKPPTSSPADREKTIEGDIINGNCRKEEMHLQNDSSRHTSVSDEEENFAVLRRHVMNELLETERAYVEELLCVLEGYGAEMDNPAMAHLIPNTLLHKKDILFGNMPEIYQFHKKTFLRELETYTDYPELVGRCFLERMTDLQIYEKYCQNKPRSESLWRQCSDCAFFQECQKKLEHKLGLDSYLLKPVQRITKYQLLLKELLKYSKGCEGADYLQEALSSILGILKAVNDSMHLIAITGYEVKMMFTHATWCNSREEVYIVQASTPEIKTAWVNEIRKVLTGQLKAYREASQQKSSDQISQLTPTSTSLTQSPFKTNPKTLKKGEEKKTEPTAADSSTAVLLKNDKVKDETVTSPTTERAAVAKKRFTLQGFSNLKSQKELIAPCGGKSLTLPMVTLCTPGSSPPSPDHKTKRHEIKSDPTPFGFRGFSKASLSVDASEENDGYSSAEDPMNSDPEDEGGRKLSPGRYVVVADHDKSGPQELTVKSGDTVQLTREGDDGRWFVRNLRTNKEGWVPAANLLTLIGESKSSQSLSSLEGSGSGNLSTSSSCSETYTSFSDIKA</sequence>
<dbReference type="Gene3D" id="1.20.58.60">
    <property type="match status" value="1"/>
</dbReference>
<feature type="compositionally biased region" description="Low complexity" evidence="5">
    <location>
        <begin position="872"/>
        <end position="885"/>
    </location>
</feature>
<feature type="domain" description="SH3" evidence="6">
    <location>
        <begin position="1035"/>
        <end position="1096"/>
    </location>
</feature>
<dbReference type="PANTHER" id="PTHR22826">
    <property type="entry name" value="RHO GUANINE EXCHANGE FACTOR-RELATED"/>
    <property type="match status" value="1"/>
</dbReference>
<dbReference type="PROSITE" id="PS50191">
    <property type="entry name" value="CRAL_TRIO"/>
    <property type="match status" value="1"/>
</dbReference>
<feature type="domain" description="DH" evidence="7">
    <location>
        <begin position="623"/>
        <end position="803"/>
    </location>
</feature>
<keyword evidence="1 4" id="KW-0728">SH3 domain</keyword>
<dbReference type="InterPro" id="IPR051336">
    <property type="entry name" value="RhoGEF_Guanine_NuclExch_SF"/>
</dbReference>
<dbReference type="CDD" id="cd11857">
    <property type="entry name" value="SH3_DBS"/>
    <property type="match status" value="1"/>
</dbReference>
<dbReference type="CDD" id="cd00170">
    <property type="entry name" value="SEC14"/>
    <property type="match status" value="1"/>
</dbReference>
<evidence type="ECO:0000259" key="7">
    <source>
        <dbReference type="PROSITE" id="PS50010"/>
    </source>
</evidence>
<evidence type="ECO:0000256" key="4">
    <source>
        <dbReference type="PROSITE-ProRule" id="PRU00192"/>
    </source>
</evidence>
<dbReference type="GO" id="GO:0035025">
    <property type="term" value="P:positive regulation of Rho protein signal transduction"/>
    <property type="evidence" value="ECO:0007669"/>
    <property type="project" value="TreeGrafter"/>
</dbReference>
<dbReference type="InterPro" id="IPR001251">
    <property type="entry name" value="CRAL-TRIO_dom"/>
</dbReference>